<dbReference type="Pfam" id="PF05934">
    <property type="entry name" value="MCLC"/>
    <property type="match status" value="1"/>
</dbReference>
<accession>D2E8G3</accession>
<evidence type="ECO:0000256" key="4">
    <source>
        <dbReference type="ARBA" id="ARBA00023136"/>
    </source>
</evidence>
<evidence type="ECO:0000256" key="5">
    <source>
        <dbReference type="SAM" id="Phobius"/>
    </source>
</evidence>
<protein>
    <submittedName>
        <fullName evidence="8">Protein ORF112</fullName>
    </submittedName>
</protein>
<dbReference type="GO" id="GO:0005254">
    <property type="term" value="F:chloride channel activity"/>
    <property type="evidence" value="ECO:0007669"/>
    <property type="project" value="TreeGrafter"/>
</dbReference>
<name>A0A8E5AKF3_9VIRU</name>
<reference evidence="8" key="3">
    <citation type="journal article" date="2021" name="Microorganisms">
        <title>Genomes of Anguillid Herpesvirus 1 Strains Reveal Evolutionary Disparities and Low Genetic Diversity in the Genus Cyprinivirus.</title>
        <authorList>
            <person name="Donohoe O."/>
            <person name="Zhang H."/>
            <person name="Delrez N."/>
            <person name="Gao Y."/>
            <person name="Suarez N.M."/>
            <person name="Davison A.J."/>
            <person name="Vanderplasschen A."/>
        </authorList>
    </citation>
    <scope>NUCLEOTIDE SEQUENCE</scope>
    <source>
        <strain evidence="7">500138</strain>
        <strain evidence="8">DK-200249</strain>
        <strain evidence="9">HVA 486123</strain>
    </source>
</reference>
<dbReference type="KEGG" id="vg:8683544"/>
<dbReference type="EMBL" id="MW580854">
    <property type="protein sequence ID" value="QRM17058.1"/>
    <property type="molecule type" value="Genomic_DNA"/>
</dbReference>
<dbReference type="Proteomes" id="UP000011239">
    <property type="component" value="Segment"/>
</dbReference>
<proteinExistence type="predicted"/>
<keyword evidence="2 5" id="KW-0812">Transmembrane</keyword>
<evidence type="ECO:0000313" key="6">
    <source>
        <dbReference type="EMBL" id="ADA57875.2"/>
    </source>
</evidence>
<dbReference type="GO" id="GO:0016020">
    <property type="term" value="C:membrane"/>
    <property type="evidence" value="ECO:0007669"/>
    <property type="project" value="UniProtKB-SubCell"/>
</dbReference>
<reference evidence="6" key="2">
    <citation type="submission" date="2012-05" db="EMBL/GenBank/DDBJ databases">
        <authorList>
            <person name="van Beurden S.J."/>
            <person name="Gatherer D."/>
            <person name="Tuzi K."/>
            <person name="Herzyk P."/>
            <person name="Galbraith J."/>
            <person name="Peeters B.P.H."/>
            <person name="Rottier P.J.M."/>
            <person name="Engelsma M.Y."/>
            <person name="Davison A.J."/>
        </authorList>
    </citation>
    <scope>NUCLEOTIDE SEQUENCE</scope>
    <source>
        <strain evidence="6">500138</strain>
    </source>
</reference>
<evidence type="ECO:0000313" key="7">
    <source>
        <dbReference type="EMBL" id="QRM16406.1"/>
    </source>
</evidence>
<dbReference type="InterPro" id="IPR009231">
    <property type="entry name" value="Chloride_chnl_CLIC-like"/>
</dbReference>
<evidence type="ECO:0000256" key="1">
    <source>
        <dbReference type="ARBA" id="ARBA00004141"/>
    </source>
</evidence>
<keyword evidence="4 5" id="KW-0472">Membrane</keyword>
<dbReference type="OrthoDB" id="36926at10239"/>
<evidence type="ECO:0000313" key="8">
    <source>
        <dbReference type="EMBL" id="QRM16665.1"/>
    </source>
</evidence>
<keyword evidence="10" id="KW-1185">Reference proteome</keyword>
<dbReference type="GeneID" id="8683544"/>
<dbReference type="RefSeq" id="YP_003358251.2">
    <property type="nucleotide sequence ID" value="NC_013668.3"/>
</dbReference>
<feature type="transmembrane region" description="Helical" evidence="5">
    <location>
        <begin position="93"/>
        <end position="110"/>
    </location>
</feature>
<dbReference type="EMBL" id="MW580851">
    <property type="protein sequence ID" value="QRM16665.1"/>
    <property type="molecule type" value="Genomic_DNA"/>
</dbReference>
<dbReference type="EMBL" id="MW580849">
    <property type="protein sequence ID" value="QRM16406.1"/>
    <property type="molecule type" value="Genomic_DNA"/>
</dbReference>
<evidence type="ECO:0000256" key="2">
    <source>
        <dbReference type="ARBA" id="ARBA00022692"/>
    </source>
</evidence>
<organism evidence="8">
    <name type="scientific">Anguillid herpesvirus 1</name>
    <dbReference type="NCBI Taxonomy" id="150286"/>
    <lineage>
        <taxon>Viruses</taxon>
        <taxon>Duplodnaviria</taxon>
        <taxon>Heunggongvirae</taxon>
        <taxon>Peploviricota</taxon>
        <taxon>Herviviricetes</taxon>
        <taxon>Herpesvirales</taxon>
        <taxon>Alloherpesviridae</taxon>
        <taxon>Cyvirus</taxon>
        <taxon>Cyvirus anguillidallo1</taxon>
    </lineage>
</organism>
<dbReference type="EMBL" id="FJ940765">
    <property type="protein sequence ID" value="ADA57875.2"/>
    <property type="molecule type" value="Genomic_DNA"/>
</dbReference>
<feature type="transmembrane region" description="Helical" evidence="5">
    <location>
        <begin position="61"/>
        <end position="81"/>
    </location>
</feature>
<dbReference type="PANTHER" id="PTHR34093:SF1">
    <property type="entry name" value="CHLORIDE CHANNEL CLIC-LIKE PROTEIN 1"/>
    <property type="match status" value="1"/>
</dbReference>
<sequence>MKMNRILVLLLLFWGTRAEWDVTSYTAKLGLVKGCKCRPEEVKEVKKVWRFEDTFGVEIDTVLQICSCVLVIVMIVCGELWSTVSWFLQLERAFIICLFVSFIWNWIYLYKAAYAEHQANMIKLDGVAKRCANADFMSTLKDWFRSTWTLQDDPCKKYHEVLIINPVLLVPPTKAISVTFVTFVTEPLKHFGHGIGEFIKALLKDLPITLQVPVWGDHFSSRCRVYVRNLFCGGWPLISLRTTHTTHTTHEDRRWKHFWKCGLDFRGYLNRVAEFPAAERE</sequence>
<evidence type="ECO:0000313" key="10">
    <source>
        <dbReference type="Proteomes" id="UP000011239"/>
    </source>
</evidence>
<reference evidence="8" key="4">
    <citation type="submission" date="2021-02" db="EMBL/GenBank/DDBJ databases">
        <authorList>
            <person name="Vanderplasschen A.F.C."/>
            <person name="Davison A.J."/>
        </authorList>
    </citation>
    <scope>NUCLEOTIDE SEQUENCE</scope>
    <source>
        <strain evidence="7">500138</strain>
        <strain evidence="8">DK-200249</strain>
        <strain evidence="9">HVA 486123</strain>
    </source>
</reference>
<gene>
    <name evidence="8" type="primary">ORF112</name>
    <name evidence="6" type="ORF">AngHV1_ORF112</name>
</gene>
<accession>A0A8E5AKF3</accession>
<dbReference type="PANTHER" id="PTHR34093">
    <property type="entry name" value="CHLORIDE CHANNEL CLIC-LIKE PROTEIN 1"/>
    <property type="match status" value="1"/>
</dbReference>
<comment type="subcellular location">
    <subcellularLocation>
        <location evidence="1">Membrane</location>
        <topology evidence="1">Multi-pass membrane protein</topology>
    </subcellularLocation>
</comment>
<keyword evidence="3 5" id="KW-1133">Transmembrane helix</keyword>
<evidence type="ECO:0000256" key="3">
    <source>
        <dbReference type="ARBA" id="ARBA00022989"/>
    </source>
</evidence>
<reference evidence="6 10" key="1">
    <citation type="journal article" date="2010" name="J. Gen. Virol.">
        <title>Complete genome sequence and taxonomic position of anguillid herpesvirus 1.</title>
        <authorList>
            <person name="van Beurden S.J."/>
            <person name="Bossers A."/>
            <person name="Voorbergen-Laarman M.H."/>
            <person name="Haenen O.L."/>
            <person name="Peters S."/>
            <person name="Abma-Henkens M.H."/>
            <person name="Peeters B.P."/>
            <person name="Rottier P.J."/>
            <person name="Engelsma M.Y."/>
        </authorList>
    </citation>
    <scope>NUCLEOTIDE SEQUENCE [LARGE SCALE GENOMIC DNA]</scope>
    <source>
        <strain evidence="6">500138</strain>
        <strain evidence="10">Isolate Anguilla anguilla/Netherlands/500138/1998</strain>
    </source>
</reference>
<evidence type="ECO:0000313" key="9">
    <source>
        <dbReference type="EMBL" id="QRM17058.1"/>
    </source>
</evidence>